<evidence type="ECO:0000313" key="6">
    <source>
        <dbReference type="Proteomes" id="UP000078084"/>
    </source>
</evidence>
<keyword evidence="6" id="KW-1185">Reference proteome</keyword>
<dbReference type="PROSITE" id="PS50043">
    <property type="entry name" value="HTH_LUXR_2"/>
    <property type="match status" value="1"/>
</dbReference>
<dbReference type="SMART" id="SM00421">
    <property type="entry name" value="HTH_LUXR"/>
    <property type="match status" value="1"/>
</dbReference>
<dbReference type="RefSeq" id="WP_068367288.1">
    <property type="nucleotide sequence ID" value="NZ_JANKLF010000001.1"/>
</dbReference>
<dbReference type="EMBL" id="LBNE01000001">
    <property type="protein sequence ID" value="KKO73223.1"/>
    <property type="molecule type" value="Genomic_DNA"/>
</dbReference>
<gene>
    <name evidence="5" type="ORF">AAV32_02780</name>
</gene>
<dbReference type="Pfam" id="PF00196">
    <property type="entry name" value="GerE"/>
    <property type="match status" value="1"/>
</dbReference>
<name>A0A171KWF6_9BURK</name>
<dbReference type="InterPro" id="IPR016032">
    <property type="entry name" value="Sig_transdc_resp-reg_C-effctor"/>
</dbReference>
<accession>A0A171KWF6</accession>
<comment type="caution">
    <text evidence="5">The sequence shown here is derived from an EMBL/GenBank/DDBJ whole genome shotgun (WGS) entry which is preliminary data.</text>
</comment>
<dbReference type="PANTHER" id="PTHR44688:SF16">
    <property type="entry name" value="DNA-BINDING TRANSCRIPTIONAL ACTIVATOR DEVR_DOSR"/>
    <property type="match status" value="1"/>
</dbReference>
<dbReference type="AlphaFoldDB" id="A0A171KWF6"/>
<evidence type="ECO:0000256" key="2">
    <source>
        <dbReference type="ARBA" id="ARBA00023125"/>
    </source>
</evidence>
<proteinExistence type="predicted"/>
<dbReference type="PANTHER" id="PTHR44688">
    <property type="entry name" value="DNA-BINDING TRANSCRIPTIONAL ACTIVATOR DEVR_DOSR"/>
    <property type="match status" value="1"/>
</dbReference>
<dbReference type="SUPFAM" id="SSF46894">
    <property type="entry name" value="C-terminal effector domain of the bipartite response regulators"/>
    <property type="match status" value="1"/>
</dbReference>
<dbReference type="PRINTS" id="PR00038">
    <property type="entry name" value="HTHLUXR"/>
</dbReference>
<dbReference type="Gene3D" id="1.10.10.10">
    <property type="entry name" value="Winged helix-like DNA-binding domain superfamily/Winged helix DNA-binding domain"/>
    <property type="match status" value="1"/>
</dbReference>
<dbReference type="InterPro" id="IPR000792">
    <property type="entry name" value="Tscrpt_reg_LuxR_C"/>
</dbReference>
<dbReference type="CDD" id="cd06170">
    <property type="entry name" value="LuxR_C_like"/>
    <property type="match status" value="1"/>
</dbReference>
<keyword evidence="2" id="KW-0238">DNA-binding</keyword>
<keyword evidence="1" id="KW-0805">Transcription regulation</keyword>
<dbReference type="GO" id="GO:0003677">
    <property type="term" value="F:DNA binding"/>
    <property type="evidence" value="ECO:0007669"/>
    <property type="project" value="UniProtKB-KW"/>
</dbReference>
<feature type="domain" description="HTH luxR-type" evidence="4">
    <location>
        <begin position="2"/>
        <end position="67"/>
    </location>
</feature>
<dbReference type="Proteomes" id="UP000078084">
    <property type="component" value="Unassembled WGS sequence"/>
</dbReference>
<sequence length="91" mass="10279">MTFVTHNILSAREQECLVWAAHGKTSWETGVILGISERTVNFHLQNACRKLRVNGRRAAILLAMHRRLIHPLPPWHGADMPASRHHSAMPA</sequence>
<evidence type="ECO:0000313" key="5">
    <source>
        <dbReference type="EMBL" id="KKO73223.1"/>
    </source>
</evidence>
<dbReference type="GO" id="GO:0006355">
    <property type="term" value="P:regulation of DNA-templated transcription"/>
    <property type="evidence" value="ECO:0007669"/>
    <property type="project" value="InterPro"/>
</dbReference>
<dbReference type="InterPro" id="IPR036388">
    <property type="entry name" value="WH-like_DNA-bd_sf"/>
</dbReference>
<evidence type="ECO:0000256" key="3">
    <source>
        <dbReference type="ARBA" id="ARBA00023163"/>
    </source>
</evidence>
<dbReference type="STRING" id="206506.AAV32_02780"/>
<keyword evidence="3" id="KW-0804">Transcription</keyword>
<evidence type="ECO:0000259" key="4">
    <source>
        <dbReference type="PROSITE" id="PS50043"/>
    </source>
</evidence>
<organism evidence="5 6">
    <name type="scientific">Kerstersia gyiorum</name>
    <dbReference type="NCBI Taxonomy" id="206506"/>
    <lineage>
        <taxon>Bacteria</taxon>
        <taxon>Pseudomonadati</taxon>
        <taxon>Pseudomonadota</taxon>
        <taxon>Betaproteobacteria</taxon>
        <taxon>Burkholderiales</taxon>
        <taxon>Alcaligenaceae</taxon>
        <taxon>Kerstersia</taxon>
    </lineage>
</organism>
<reference evidence="5 6" key="1">
    <citation type="submission" date="2015-04" db="EMBL/GenBank/DDBJ databases">
        <title>Genome sequence of Kerstersia gyiorum CG1.</title>
        <authorList>
            <person name="Greninger A.L."/>
            <person name="Kozyreva V."/>
            <person name="Chaturvedi V."/>
        </authorList>
    </citation>
    <scope>NUCLEOTIDE SEQUENCE [LARGE SCALE GENOMIC DNA]</scope>
    <source>
        <strain evidence="5 6">CG1</strain>
    </source>
</reference>
<protein>
    <recommendedName>
        <fullName evidence="4">HTH luxR-type domain-containing protein</fullName>
    </recommendedName>
</protein>
<evidence type="ECO:0000256" key="1">
    <source>
        <dbReference type="ARBA" id="ARBA00023015"/>
    </source>
</evidence>